<dbReference type="GO" id="GO:0046104">
    <property type="term" value="P:thymidine metabolic process"/>
    <property type="evidence" value="ECO:0007669"/>
    <property type="project" value="TreeGrafter"/>
</dbReference>
<dbReference type="PIRSF" id="PIRSF035805">
    <property type="entry name" value="TK_cell"/>
    <property type="match status" value="1"/>
</dbReference>
<evidence type="ECO:0000256" key="11">
    <source>
        <dbReference type="RuleBase" id="RU000544"/>
    </source>
</evidence>
<dbReference type="PROSITE" id="PS00603">
    <property type="entry name" value="TK_CELLULAR_TYPE"/>
    <property type="match status" value="1"/>
</dbReference>
<comment type="similarity">
    <text evidence="1 12">Belongs to the thymidine kinase family.</text>
</comment>
<evidence type="ECO:0000256" key="7">
    <source>
        <dbReference type="ARBA" id="ARBA00046642"/>
    </source>
</evidence>
<evidence type="ECO:0000256" key="5">
    <source>
        <dbReference type="ARBA" id="ARBA00022777"/>
    </source>
</evidence>
<comment type="subunit">
    <text evidence="7">Homotetramer. Tetramerization from dimerization is induced by ATP and increases catalytic efficiency due to a high affinity for thymidine. Tetramerization is inhibited by phosphorylation at Ser-13. Interacts (via the KEN box) with FZR1.</text>
</comment>
<dbReference type="Gene3D" id="3.30.60.20">
    <property type="match status" value="1"/>
</dbReference>
<dbReference type="SUPFAM" id="SSF57716">
    <property type="entry name" value="Glucocorticoid receptor-like (DNA-binding domain)"/>
    <property type="match status" value="1"/>
</dbReference>
<evidence type="ECO:0000256" key="12">
    <source>
        <dbReference type="RuleBase" id="RU004165"/>
    </source>
</evidence>
<evidence type="ECO:0000256" key="6">
    <source>
        <dbReference type="ARBA" id="ARBA00022840"/>
    </source>
</evidence>
<dbReference type="GO" id="GO:0005524">
    <property type="term" value="F:ATP binding"/>
    <property type="evidence" value="ECO:0007669"/>
    <property type="project" value="UniProtKB-KW"/>
</dbReference>
<evidence type="ECO:0000313" key="14">
    <source>
        <dbReference type="WBParaSite" id="MBELARI_LOCUS11979"/>
    </source>
</evidence>
<dbReference type="InterPro" id="IPR027417">
    <property type="entry name" value="P-loop_NTPase"/>
</dbReference>
<keyword evidence="6 11" id="KW-0067">ATP-binding</keyword>
<dbReference type="Gene3D" id="3.40.50.300">
    <property type="entry name" value="P-loop containing nucleotide triphosphate hydrolases"/>
    <property type="match status" value="1"/>
</dbReference>
<evidence type="ECO:0000313" key="13">
    <source>
        <dbReference type="Proteomes" id="UP000887575"/>
    </source>
</evidence>
<dbReference type="GO" id="GO:0004797">
    <property type="term" value="F:thymidine kinase activity"/>
    <property type="evidence" value="ECO:0007669"/>
    <property type="project" value="UniProtKB-EC"/>
</dbReference>
<keyword evidence="3 11" id="KW-0808">Transferase</keyword>
<dbReference type="EC" id="2.7.1.21" evidence="11"/>
<protein>
    <recommendedName>
        <fullName evidence="11">Thymidine kinase</fullName>
        <ecNumber evidence="11">2.7.1.21</ecNumber>
    </recommendedName>
</protein>
<proteinExistence type="inferred from homology"/>
<evidence type="ECO:0000256" key="10">
    <source>
        <dbReference type="PIRSR" id="PIRSR035805-2"/>
    </source>
</evidence>
<dbReference type="InterPro" id="IPR020633">
    <property type="entry name" value="Thymidine_kinase_CS"/>
</dbReference>
<evidence type="ECO:0000256" key="2">
    <source>
        <dbReference type="ARBA" id="ARBA00022634"/>
    </source>
</evidence>
<dbReference type="AlphaFoldDB" id="A0AAF3EDC7"/>
<keyword evidence="2 11" id="KW-0237">DNA synthesis</keyword>
<comment type="catalytic activity">
    <reaction evidence="8">
        <text>thymidine + ATP = dTMP + ADP + H(+)</text>
        <dbReference type="Rhea" id="RHEA:19129"/>
        <dbReference type="ChEBI" id="CHEBI:15378"/>
        <dbReference type="ChEBI" id="CHEBI:17748"/>
        <dbReference type="ChEBI" id="CHEBI:30616"/>
        <dbReference type="ChEBI" id="CHEBI:63528"/>
        <dbReference type="ChEBI" id="CHEBI:456216"/>
        <dbReference type="EC" id="2.7.1.21"/>
    </reaction>
    <physiologicalReaction direction="left-to-right" evidence="8">
        <dbReference type="Rhea" id="RHEA:19130"/>
    </physiologicalReaction>
</comment>
<keyword evidence="4 11" id="KW-0547">Nucleotide-binding</keyword>
<evidence type="ECO:0000256" key="1">
    <source>
        <dbReference type="ARBA" id="ARBA00007587"/>
    </source>
</evidence>
<evidence type="ECO:0000256" key="3">
    <source>
        <dbReference type="ARBA" id="ARBA00022679"/>
    </source>
</evidence>
<sequence length="198" mass="22229">MRPYTEQPMCHMYNQGYIVCILGPMFSGKTTELIRIHDRYQIAKKSCVLVKYDGDVRYDAEFVTTHQQQKARGCTEIEVVAIDEGQFFDDLSATCEQLAADGKIVIVAALNGDFRRRPFPEVSKLLSYANDIKSLSAVCMHCGTDAAYTFRNTNEKQVEVIGGADLYQALCRTCYYASSIAKCQDQTIKSQARRSCNG</sequence>
<name>A0AAF3EDC7_9BILA</name>
<feature type="active site" description="Proton acceptor" evidence="9">
    <location>
        <position position="84"/>
    </location>
</feature>
<keyword evidence="5 11" id="KW-0418">Kinase</keyword>
<evidence type="ECO:0000256" key="9">
    <source>
        <dbReference type="PIRSR" id="PIRSR035805-1"/>
    </source>
</evidence>
<keyword evidence="13" id="KW-1185">Reference proteome</keyword>
<dbReference type="InterPro" id="IPR001267">
    <property type="entry name" value="Thymidine_kinase"/>
</dbReference>
<evidence type="ECO:0000256" key="8">
    <source>
        <dbReference type="ARBA" id="ARBA00048113"/>
    </source>
</evidence>
<dbReference type="FunFam" id="3.30.60.20:FF:000051">
    <property type="entry name" value="Thymidine kinase"/>
    <property type="match status" value="1"/>
</dbReference>
<evidence type="ECO:0000256" key="4">
    <source>
        <dbReference type="ARBA" id="ARBA00022741"/>
    </source>
</evidence>
<dbReference type="SUPFAM" id="SSF52540">
    <property type="entry name" value="P-loop containing nucleoside triphosphate hydrolases"/>
    <property type="match status" value="1"/>
</dbReference>
<organism evidence="13 14">
    <name type="scientific">Mesorhabditis belari</name>
    <dbReference type="NCBI Taxonomy" id="2138241"/>
    <lineage>
        <taxon>Eukaryota</taxon>
        <taxon>Metazoa</taxon>
        <taxon>Ecdysozoa</taxon>
        <taxon>Nematoda</taxon>
        <taxon>Chromadorea</taxon>
        <taxon>Rhabditida</taxon>
        <taxon>Rhabditina</taxon>
        <taxon>Rhabditomorpha</taxon>
        <taxon>Rhabditoidea</taxon>
        <taxon>Rhabditidae</taxon>
        <taxon>Mesorhabditinae</taxon>
        <taxon>Mesorhabditis</taxon>
    </lineage>
</organism>
<dbReference type="WBParaSite" id="MBELARI_LOCUS11979">
    <property type="protein sequence ID" value="MBELARI_LOCUS11979"/>
    <property type="gene ID" value="MBELARI_LOCUS11979"/>
</dbReference>
<dbReference type="Pfam" id="PF00265">
    <property type="entry name" value="TK"/>
    <property type="match status" value="1"/>
</dbReference>
<dbReference type="PANTHER" id="PTHR11441:SF0">
    <property type="entry name" value="THYMIDINE KINASE, CYTOSOLIC"/>
    <property type="match status" value="1"/>
</dbReference>
<accession>A0AAF3EDC7</accession>
<dbReference type="Proteomes" id="UP000887575">
    <property type="component" value="Unassembled WGS sequence"/>
</dbReference>
<dbReference type="PANTHER" id="PTHR11441">
    <property type="entry name" value="THYMIDINE KINASE"/>
    <property type="match status" value="1"/>
</dbReference>
<feature type="binding site" evidence="10">
    <location>
        <position position="167"/>
    </location>
    <ligand>
        <name>substrate</name>
    </ligand>
</feature>
<dbReference type="GO" id="GO:0071897">
    <property type="term" value="P:DNA biosynthetic process"/>
    <property type="evidence" value="ECO:0007669"/>
    <property type="project" value="UniProtKB-KW"/>
</dbReference>
<reference evidence="14" key="1">
    <citation type="submission" date="2024-02" db="UniProtKB">
        <authorList>
            <consortium name="WormBaseParasite"/>
        </authorList>
    </citation>
    <scope>IDENTIFICATION</scope>
</reference>